<proteinExistence type="predicted"/>
<evidence type="ECO:0000313" key="2">
    <source>
        <dbReference type="Proteomes" id="UP000826212"/>
    </source>
</evidence>
<dbReference type="EMBL" id="CP081303">
    <property type="protein sequence ID" value="QZE13771.1"/>
    <property type="molecule type" value="Genomic_DNA"/>
</dbReference>
<reference evidence="1" key="1">
    <citation type="submission" date="2021-08" db="EMBL/GenBank/DDBJ databases">
        <title>Novel anaerobic bacterium isolated from sea squirt in East Sea, Republic of Korea.</title>
        <authorList>
            <person name="Nguyen T.H."/>
            <person name="Li Z."/>
            <person name="Lee Y.-J."/>
            <person name="Ko J."/>
            <person name="Kim S.-G."/>
        </authorList>
    </citation>
    <scope>NUCLEOTIDE SEQUENCE</scope>
    <source>
        <strain evidence="1">KCTC 25031</strain>
    </source>
</reference>
<gene>
    <name evidence="1" type="ORF">K4L44_14580</name>
</gene>
<accession>A0AC61NK13</accession>
<protein>
    <submittedName>
        <fullName evidence="1">GLPGLI family protein</fullName>
    </submittedName>
</protein>
<organism evidence="1 2">
    <name type="scientific">Halosquirtibacter laminarini</name>
    <dbReference type="NCBI Taxonomy" id="3374600"/>
    <lineage>
        <taxon>Bacteria</taxon>
        <taxon>Pseudomonadati</taxon>
        <taxon>Bacteroidota</taxon>
        <taxon>Bacteroidia</taxon>
        <taxon>Marinilabiliales</taxon>
        <taxon>Prolixibacteraceae</taxon>
        <taxon>Halosquirtibacter</taxon>
    </lineage>
</organism>
<evidence type="ECO:0000313" key="1">
    <source>
        <dbReference type="EMBL" id="QZE13771.1"/>
    </source>
</evidence>
<sequence>MKNFVYVILLWISYCPIMAQEYTIIDTTKVNFYYDYTFVRDTTDLTLKSHDDMVLQVGEKYARFSHTTDVEVDSALYLYRDYTFHEQLKLANDVFQLPGTSKYSFYRLYKNYPKKSQYSMDFYSNKSHIRIAEPIFQSWNLEEAQDTTIMGYRCSMATCHYAGRDYRAWYTLDIPISMGPYKFDGLPGLVVRVEDSEKQHVFQLYKIGKRKRKIFYVKNDKEIKACSEELSKIFYQGLQTRYRSVTGGKVFQFDDQSYNAKIGRYILSHNNFIERY</sequence>
<dbReference type="Proteomes" id="UP000826212">
    <property type="component" value="Chromosome"/>
</dbReference>
<name>A0AC61NK13_9BACT</name>
<keyword evidence="2" id="KW-1185">Reference proteome</keyword>